<dbReference type="GO" id="GO:0003677">
    <property type="term" value="F:DNA binding"/>
    <property type="evidence" value="ECO:0007669"/>
    <property type="project" value="InterPro"/>
</dbReference>
<dbReference type="InterPro" id="IPR038109">
    <property type="entry name" value="DNA_bind_recomb_sf"/>
</dbReference>
<protein>
    <recommendedName>
        <fullName evidence="5">Recombinase family protein</fullName>
    </recommendedName>
</protein>
<dbReference type="InterPro" id="IPR050639">
    <property type="entry name" value="SSR_resolvase"/>
</dbReference>
<evidence type="ECO:0000259" key="2">
    <source>
        <dbReference type="PROSITE" id="PS51737"/>
    </source>
</evidence>
<dbReference type="Pfam" id="PF07508">
    <property type="entry name" value="Recombinase"/>
    <property type="match status" value="1"/>
</dbReference>
<dbReference type="InterPro" id="IPR011109">
    <property type="entry name" value="DNA_bind_recombinase_dom"/>
</dbReference>
<dbReference type="OrthoDB" id="9811097at2"/>
<dbReference type="InterPro" id="IPR036162">
    <property type="entry name" value="Resolvase-like_N_sf"/>
</dbReference>
<dbReference type="SMART" id="SM00857">
    <property type="entry name" value="Resolvase"/>
    <property type="match status" value="1"/>
</dbReference>
<dbReference type="InterPro" id="IPR006119">
    <property type="entry name" value="Resolv_N"/>
</dbReference>
<dbReference type="CDD" id="cd00338">
    <property type="entry name" value="Ser_Recombinase"/>
    <property type="match status" value="1"/>
</dbReference>
<comment type="caution">
    <text evidence="3">The sequence shown here is derived from an EMBL/GenBank/DDBJ whole genome shotgun (WGS) entry which is preliminary data.</text>
</comment>
<dbReference type="PROSITE" id="PS51737">
    <property type="entry name" value="RECOMBINASE_DNA_BIND"/>
    <property type="match status" value="1"/>
</dbReference>
<dbReference type="PANTHER" id="PTHR30461">
    <property type="entry name" value="DNA-INVERTASE FROM LAMBDOID PROPHAGE"/>
    <property type="match status" value="1"/>
</dbReference>
<accession>A0A372LTA3</accession>
<dbReference type="Gene3D" id="3.40.50.1390">
    <property type="entry name" value="Resolvase, N-terminal catalytic domain"/>
    <property type="match status" value="1"/>
</dbReference>
<dbReference type="AlphaFoldDB" id="A0A372LTA3"/>
<organism evidence="3 4">
    <name type="scientific">Peribacillus saganii</name>
    <dbReference type="NCBI Taxonomy" id="2303992"/>
    <lineage>
        <taxon>Bacteria</taxon>
        <taxon>Bacillati</taxon>
        <taxon>Bacillota</taxon>
        <taxon>Bacilli</taxon>
        <taxon>Bacillales</taxon>
        <taxon>Bacillaceae</taxon>
        <taxon>Peribacillus</taxon>
    </lineage>
</organism>
<evidence type="ECO:0008006" key="5">
    <source>
        <dbReference type="Google" id="ProtNLM"/>
    </source>
</evidence>
<dbReference type="Proteomes" id="UP000264541">
    <property type="component" value="Unassembled WGS sequence"/>
</dbReference>
<evidence type="ECO:0000259" key="1">
    <source>
        <dbReference type="PROSITE" id="PS51736"/>
    </source>
</evidence>
<keyword evidence="4" id="KW-1185">Reference proteome</keyword>
<name>A0A372LTA3_9BACI</name>
<dbReference type="Gene3D" id="3.90.1750.20">
    <property type="entry name" value="Putative Large Serine Recombinase, Chain B, Domain 2"/>
    <property type="match status" value="1"/>
</dbReference>
<gene>
    <name evidence="3" type="ORF">D0469_01695</name>
</gene>
<dbReference type="PROSITE" id="PS51736">
    <property type="entry name" value="RECOMBINASES_3"/>
    <property type="match status" value="1"/>
</dbReference>
<evidence type="ECO:0000313" key="3">
    <source>
        <dbReference type="EMBL" id="RFU71445.1"/>
    </source>
</evidence>
<feature type="domain" description="Resolvase/invertase-type recombinase catalytic" evidence="1">
    <location>
        <begin position="16"/>
        <end position="164"/>
    </location>
</feature>
<evidence type="ECO:0000313" key="4">
    <source>
        <dbReference type="Proteomes" id="UP000264541"/>
    </source>
</evidence>
<feature type="domain" description="Recombinase" evidence="2">
    <location>
        <begin position="172"/>
        <end position="303"/>
    </location>
</feature>
<reference evidence="3 4" key="1">
    <citation type="submission" date="2018-08" db="EMBL/GenBank/DDBJ databases">
        <title>Bacillus chawlae sp. nov., Bacillus glennii sp. nov., and Bacillus saganii sp. nov. Isolated from the Vehicle Assembly Building at Kennedy Space Center where the Viking Spacecraft were Assembled.</title>
        <authorList>
            <person name="Seuylemezian A."/>
            <person name="Vaishampayan P."/>
        </authorList>
    </citation>
    <scope>NUCLEOTIDE SEQUENCE [LARGE SCALE GENOMIC DNA]</scope>
    <source>
        <strain evidence="3 4">V47-23a</strain>
    </source>
</reference>
<sequence length="532" mass="62960">MDEKMNPREMIQKVKKPAFYGRVSTDLQDQKRQDSIVKNYAANQGIEINEDMEFIDEISAYRVPHQKRKQFQELFKAVKRDEVDGIIVSDIDRLSRQTLEHFDLRKEFDRLNIPVFIASKGELYSKYDVENLIRHLVEDGMTKLESDNNSTRTRDTLKTIREKGKYSGGRIPYGYRPVKKTENKNGKEIQIVCGFIPVDDEIAVIKRIFQLYQGKETLTSLAKMLSIERPHEKWQTKKVRFIVTNPFYTGFFVYNRTPGKKGGYSLNPMEEWEWVKCDWVPDPPISKEQWLLCWRKYEESKTLGPQHFCTSFSFNDVLFCHCGKEMKGKDQRTKSKKTPGKQDGYRYYICACGQKVLEECLHQQFLVFYHTLPNSFNSLFEEVEKRFRNELKQNSSQCSRWQVELTEERESLHQLILYKRKIEKENVYLEEAKDEVEVAWLISKNHSEDTIIELEKNIENQMEYIKNLQRILADRRVLEQFIHNSLNGITQQSRFLRALVLLMVKDCKLVSEDRISFSFYAMPDQILTLSPK</sequence>
<dbReference type="SUPFAM" id="SSF53041">
    <property type="entry name" value="Resolvase-like"/>
    <property type="match status" value="1"/>
</dbReference>
<dbReference type="Pfam" id="PF00239">
    <property type="entry name" value="Resolvase"/>
    <property type="match status" value="1"/>
</dbReference>
<dbReference type="EMBL" id="QVTE01000004">
    <property type="protein sequence ID" value="RFU71445.1"/>
    <property type="molecule type" value="Genomic_DNA"/>
</dbReference>
<dbReference type="PANTHER" id="PTHR30461:SF23">
    <property type="entry name" value="DNA RECOMBINASE-RELATED"/>
    <property type="match status" value="1"/>
</dbReference>
<dbReference type="RefSeq" id="WP_117324929.1">
    <property type="nucleotide sequence ID" value="NZ_QVTE01000004.1"/>
</dbReference>
<dbReference type="GO" id="GO:0000150">
    <property type="term" value="F:DNA strand exchange activity"/>
    <property type="evidence" value="ECO:0007669"/>
    <property type="project" value="InterPro"/>
</dbReference>
<proteinExistence type="predicted"/>